<organism evidence="1 2">
    <name type="scientific">Acaulospora colombiana</name>
    <dbReference type="NCBI Taxonomy" id="27376"/>
    <lineage>
        <taxon>Eukaryota</taxon>
        <taxon>Fungi</taxon>
        <taxon>Fungi incertae sedis</taxon>
        <taxon>Mucoromycota</taxon>
        <taxon>Glomeromycotina</taxon>
        <taxon>Glomeromycetes</taxon>
        <taxon>Diversisporales</taxon>
        <taxon>Acaulosporaceae</taxon>
        <taxon>Acaulospora</taxon>
    </lineage>
</organism>
<keyword evidence="2" id="KW-1185">Reference proteome</keyword>
<dbReference type="EMBL" id="CAJVPT010003678">
    <property type="protein sequence ID" value="CAG8498589.1"/>
    <property type="molecule type" value="Genomic_DNA"/>
</dbReference>
<sequence>MVKSKKQQTTQLGMNEAKEAQENEIEALKGKFLFIFNYYVLNNILTAIFMEDYEPVVVTTAWKVSPTGHEFKLHLWPQEQELKNHVSVDLRIKLPKSYPRSAPDIKIENARGLSAAHLHQLHEHVSRLIKENMGQEMVYTIAQFVQEFITTNNNGVPSVGNNLTSFHDQMLNRIEQRTKVEKERAMEEKDRARQMEEQEREIESMMLMQKIEEETQRKLAKGEEERMKRKKLRVKDEQNLKASTGTPIAFPKVDFEKIIILDPNDSQMLFGLSAIERYDSLDDLLESVENEIPSAVQDVLRTMLDENHWKRPTPLELLMQPFFNEGSNFLDTPLKFITSPGAESDKTRVLQAFTKENNDLHGNLCENVPQFTFSPPTSTSQNATFSRYRLDFEEIDFLGKDSDSTWKETKSFSESISDENESLDGLTSNGVFSDDDDFGFLSASASKRMEYSRTPFENYSSTESDSEFEMHDDETNIASTNKNRGVVAKRSSSKEEKTRILYIQMEYCEKKTLKDIIDVGGTIHRDLKPSNIFLDANGDVKIGDFGLATTSDAFFDPGSFRMPNFDRMGSREDSMTGDVGTTLYVAPEVISGNALIGTRYNHKVDIYSLGWLQEILFDKVLTLCSNTSYAILRYYFLRNMLQVFDGNGAPSGNVSRLRFKQNKVPIQTHRQLYLQTIVGLRKPEIVFPKDFPIDKMSNQVHIIRWCLQHDSKNRPTSQELLKSEWLPAQVEDEYLQECIRTMANPSTPYYLTLLSNLFAQSSNKQKDYTYDFNSGSPFDQLTALIFGRVKDNLTKIFRRHGAVELSTPLLMPKSDIYEDKKVVYLMDTEGGIVQLPYDLTVPFSRYISRNNITDLKRYTFDQVYRLKNAVGGQPRFVNEADFDIVHSTCSPMVAEAEIFKIVDETILDFCRIPEECQTEVCILLEQLDKKYSMTQIRTHLSNEYELPRSILDDLVLFDIKGDLEFVTSALERMISMASIQEIFDDFQLLLKYAKSLGIHHEIIFAPLLTDVLAAGGRYDTLIQRFRKPTRVGCRQQTYAIGVNISVQKIVSTLRSYQSDLFKMKKVEERNFGFEAPPKCDVFVVSFGKVLLEERLDLVRELWAHNIKADFMYEESPELTPGMLASFCKKHGINLIVIMRHKSQDMYKSSSSRDALTTVKVKNLLKKTEDEVPRYELFARLNGEIAEQMSFEQSAYDVNTANLPIQTDSSTHPKKLSIYIVGPPAAVKNSKKLKYKQKQLLIDKASASITGIIENIRGGATPILALDISREILRKLVDCNVLEDEVFKSK</sequence>
<gene>
    <name evidence="1" type="ORF">ACOLOM_LOCUS2695</name>
</gene>
<name>A0ACA9L016_9GLOM</name>
<feature type="non-terminal residue" evidence="1">
    <location>
        <position position="1289"/>
    </location>
</feature>
<proteinExistence type="predicted"/>
<reference evidence="1" key="1">
    <citation type="submission" date="2021-06" db="EMBL/GenBank/DDBJ databases">
        <authorList>
            <person name="Kallberg Y."/>
            <person name="Tangrot J."/>
            <person name="Rosling A."/>
        </authorList>
    </citation>
    <scope>NUCLEOTIDE SEQUENCE</scope>
    <source>
        <strain evidence="1">CL356</strain>
    </source>
</reference>
<evidence type="ECO:0000313" key="1">
    <source>
        <dbReference type="EMBL" id="CAG8498589.1"/>
    </source>
</evidence>
<evidence type="ECO:0000313" key="2">
    <source>
        <dbReference type="Proteomes" id="UP000789525"/>
    </source>
</evidence>
<comment type="caution">
    <text evidence="1">The sequence shown here is derived from an EMBL/GenBank/DDBJ whole genome shotgun (WGS) entry which is preliminary data.</text>
</comment>
<dbReference type="Proteomes" id="UP000789525">
    <property type="component" value="Unassembled WGS sequence"/>
</dbReference>
<accession>A0ACA9L016</accession>
<protein>
    <submittedName>
        <fullName evidence="1">12794_t:CDS:1</fullName>
    </submittedName>
</protein>